<dbReference type="CDD" id="cd03257">
    <property type="entry name" value="ABC_NikE_OppD_transporters"/>
    <property type="match status" value="1"/>
</dbReference>
<evidence type="ECO:0000256" key="8">
    <source>
        <dbReference type="ARBA" id="ARBA00022967"/>
    </source>
</evidence>
<gene>
    <name evidence="11" type="ORF">ACFPXP_01425</name>
</gene>
<dbReference type="GO" id="GO:0005524">
    <property type="term" value="F:ATP binding"/>
    <property type="evidence" value="ECO:0007669"/>
    <property type="project" value="UniProtKB-KW"/>
</dbReference>
<name>A0ABW1IJC7_9BACL</name>
<evidence type="ECO:0000313" key="11">
    <source>
        <dbReference type="EMBL" id="MFC5985133.1"/>
    </source>
</evidence>
<evidence type="ECO:0000256" key="6">
    <source>
        <dbReference type="ARBA" id="ARBA00022741"/>
    </source>
</evidence>
<dbReference type="PANTHER" id="PTHR43297:SF14">
    <property type="entry name" value="ATPASE AAA-TYPE CORE DOMAIN-CONTAINING PROTEIN"/>
    <property type="match status" value="1"/>
</dbReference>
<reference evidence="12" key="1">
    <citation type="journal article" date="2019" name="Int. J. Syst. Evol. Microbiol.">
        <title>The Global Catalogue of Microorganisms (GCM) 10K type strain sequencing project: providing services to taxonomists for standard genome sequencing and annotation.</title>
        <authorList>
            <consortium name="The Broad Institute Genomics Platform"/>
            <consortium name="The Broad Institute Genome Sequencing Center for Infectious Disease"/>
            <person name="Wu L."/>
            <person name="Ma J."/>
        </authorList>
    </citation>
    <scope>NUCLEOTIDE SEQUENCE [LARGE SCALE GENOMIC DNA]</scope>
    <source>
        <strain evidence="12">CCM 8749</strain>
    </source>
</reference>
<dbReference type="Proteomes" id="UP001596250">
    <property type="component" value="Unassembled WGS sequence"/>
</dbReference>
<dbReference type="SUPFAM" id="SSF52540">
    <property type="entry name" value="P-loop containing nucleoside triphosphate hydrolases"/>
    <property type="match status" value="1"/>
</dbReference>
<keyword evidence="3" id="KW-0813">Transport</keyword>
<evidence type="ECO:0000256" key="7">
    <source>
        <dbReference type="ARBA" id="ARBA00022840"/>
    </source>
</evidence>
<evidence type="ECO:0000256" key="5">
    <source>
        <dbReference type="ARBA" id="ARBA00022519"/>
    </source>
</evidence>
<dbReference type="Gene3D" id="3.40.50.300">
    <property type="entry name" value="P-loop containing nucleotide triphosphate hydrolases"/>
    <property type="match status" value="1"/>
</dbReference>
<keyword evidence="4" id="KW-1003">Cell membrane</keyword>
<dbReference type="Pfam" id="PF08352">
    <property type="entry name" value="oligo_HPY"/>
    <property type="match status" value="1"/>
</dbReference>
<dbReference type="InterPro" id="IPR027417">
    <property type="entry name" value="P-loop_NTPase"/>
</dbReference>
<organism evidence="11 12">
    <name type="scientific">Marinicrinis lubricantis</name>
    <dbReference type="NCBI Taxonomy" id="2086470"/>
    <lineage>
        <taxon>Bacteria</taxon>
        <taxon>Bacillati</taxon>
        <taxon>Bacillota</taxon>
        <taxon>Bacilli</taxon>
        <taxon>Bacillales</taxon>
        <taxon>Paenibacillaceae</taxon>
    </lineage>
</organism>
<keyword evidence="7 11" id="KW-0067">ATP-binding</keyword>
<dbReference type="PROSITE" id="PS50893">
    <property type="entry name" value="ABC_TRANSPORTER_2"/>
    <property type="match status" value="1"/>
</dbReference>
<dbReference type="PROSITE" id="PS00211">
    <property type="entry name" value="ABC_TRANSPORTER_1"/>
    <property type="match status" value="1"/>
</dbReference>
<comment type="caution">
    <text evidence="11">The sequence shown here is derived from an EMBL/GenBank/DDBJ whole genome shotgun (WGS) entry which is preliminary data.</text>
</comment>
<dbReference type="Pfam" id="PF00005">
    <property type="entry name" value="ABC_tran"/>
    <property type="match status" value="1"/>
</dbReference>
<keyword evidence="8" id="KW-1278">Translocase</keyword>
<dbReference type="InterPro" id="IPR003593">
    <property type="entry name" value="AAA+_ATPase"/>
</dbReference>
<evidence type="ECO:0000256" key="2">
    <source>
        <dbReference type="ARBA" id="ARBA00005417"/>
    </source>
</evidence>
<accession>A0ABW1IJC7</accession>
<keyword evidence="6" id="KW-0547">Nucleotide-binding</keyword>
<dbReference type="RefSeq" id="WP_379891675.1">
    <property type="nucleotide sequence ID" value="NZ_CBCSCT010000044.1"/>
</dbReference>
<comment type="similarity">
    <text evidence="2">Belongs to the ABC transporter superfamily.</text>
</comment>
<evidence type="ECO:0000256" key="3">
    <source>
        <dbReference type="ARBA" id="ARBA00022448"/>
    </source>
</evidence>
<dbReference type="InterPro" id="IPR013563">
    <property type="entry name" value="Oligopep_ABC_C"/>
</dbReference>
<evidence type="ECO:0000256" key="9">
    <source>
        <dbReference type="ARBA" id="ARBA00023136"/>
    </source>
</evidence>
<dbReference type="InterPro" id="IPR017871">
    <property type="entry name" value="ABC_transporter-like_CS"/>
</dbReference>
<evidence type="ECO:0000313" key="12">
    <source>
        <dbReference type="Proteomes" id="UP001596250"/>
    </source>
</evidence>
<feature type="domain" description="ABC transporter" evidence="10">
    <location>
        <begin position="13"/>
        <end position="263"/>
    </location>
</feature>
<evidence type="ECO:0000259" key="10">
    <source>
        <dbReference type="PROSITE" id="PS50893"/>
    </source>
</evidence>
<dbReference type="NCBIfam" id="TIGR01727">
    <property type="entry name" value="oligo_HPY"/>
    <property type="match status" value="1"/>
</dbReference>
<keyword evidence="5" id="KW-0997">Cell inner membrane</keyword>
<keyword evidence="9" id="KW-0472">Membrane</keyword>
<evidence type="ECO:0000256" key="1">
    <source>
        <dbReference type="ARBA" id="ARBA00004202"/>
    </source>
</evidence>
<sequence length="334" mass="36687">MSHAAIQGDKALLKIDNLTLSFKQAAGSVTALQGVSLELGKGEILGLVGESGSGKSLTALSVMKLLPEQAKFDEGNITLEDMSLKDLSEKEMRKIRGNQVSMVFQEPMTALNPLIHVGKQIEELLFLHKKSSKSERKEKVIQLLKSVGIPEPELRYRQFPSELSGGMRQRIMIAMALACDPKVIIADEPTTALDVTIQAQILDLLKEIKEKFQTSILLITHDMGVIADVADRVAVMYAGRVMEMANAEELLERPLHPYTVGLLNSIPDITSDSEEELNTIRGSVPDLKSMPEGCPFHPRCDFATEQCKSQMPPLVQGEDGHAVACWNPVKGEMK</sequence>
<keyword evidence="12" id="KW-1185">Reference proteome</keyword>
<protein>
    <submittedName>
        <fullName evidence="11">ABC transporter ATP-binding protein</fullName>
    </submittedName>
</protein>
<comment type="subcellular location">
    <subcellularLocation>
        <location evidence="1">Cell membrane</location>
        <topology evidence="1">Peripheral membrane protein</topology>
    </subcellularLocation>
</comment>
<dbReference type="InterPro" id="IPR003439">
    <property type="entry name" value="ABC_transporter-like_ATP-bd"/>
</dbReference>
<dbReference type="InterPro" id="IPR050388">
    <property type="entry name" value="ABC_Ni/Peptide_Import"/>
</dbReference>
<dbReference type="PANTHER" id="PTHR43297">
    <property type="entry name" value="OLIGOPEPTIDE TRANSPORT ATP-BINDING PROTEIN APPD"/>
    <property type="match status" value="1"/>
</dbReference>
<evidence type="ECO:0000256" key="4">
    <source>
        <dbReference type="ARBA" id="ARBA00022475"/>
    </source>
</evidence>
<dbReference type="SMART" id="SM00382">
    <property type="entry name" value="AAA"/>
    <property type="match status" value="1"/>
</dbReference>
<proteinExistence type="inferred from homology"/>
<dbReference type="EMBL" id="JBHSQV010000009">
    <property type="protein sequence ID" value="MFC5985133.1"/>
    <property type="molecule type" value="Genomic_DNA"/>
</dbReference>